<dbReference type="AlphaFoldDB" id="A0AAN8ZXF7"/>
<proteinExistence type="predicted"/>
<sequence length="103" mass="11379">MVDDTRVGGSTPPPATPPPSSIFHGPFLLLVQLGRIYNPRVPLGYQQAADPRLSAYDARDLRPKTQETADAGSRKSKSTSQIIQRVSSRLCVRVQLHMRIINI</sequence>
<organism evidence="2 3">
    <name type="scientific">Halocaridina rubra</name>
    <name type="common">Hawaiian red shrimp</name>
    <dbReference type="NCBI Taxonomy" id="373956"/>
    <lineage>
        <taxon>Eukaryota</taxon>
        <taxon>Metazoa</taxon>
        <taxon>Ecdysozoa</taxon>
        <taxon>Arthropoda</taxon>
        <taxon>Crustacea</taxon>
        <taxon>Multicrustacea</taxon>
        <taxon>Malacostraca</taxon>
        <taxon>Eumalacostraca</taxon>
        <taxon>Eucarida</taxon>
        <taxon>Decapoda</taxon>
        <taxon>Pleocyemata</taxon>
        <taxon>Caridea</taxon>
        <taxon>Atyoidea</taxon>
        <taxon>Atyidae</taxon>
        <taxon>Halocaridina</taxon>
    </lineage>
</organism>
<gene>
    <name evidence="2" type="ORF">SK128_020766</name>
</gene>
<feature type="region of interest" description="Disordered" evidence="1">
    <location>
        <begin position="55"/>
        <end position="81"/>
    </location>
</feature>
<feature type="compositionally biased region" description="Pro residues" evidence="1">
    <location>
        <begin position="11"/>
        <end position="20"/>
    </location>
</feature>
<evidence type="ECO:0000256" key="1">
    <source>
        <dbReference type="SAM" id="MobiDB-lite"/>
    </source>
</evidence>
<accession>A0AAN8ZXF7</accession>
<protein>
    <submittedName>
        <fullName evidence="2">Uncharacterized protein</fullName>
    </submittedName>
</protein>
<feature type="region of interest" description="Disordered" evidence="1">
    <location>
        <begin position="1"/>
        <end position="21"/>
    </location>
</feature>
<dbReference type="Proteomes" id="UP001381693">
    <property type="component" value="Unassembled WGS sequence"/>
</dbReference>
<comment type="caution">
    <text evidence="2">The sequence shown here is derived from an EMBL/GenBank/DDBJ whole genome shotgun (WGS) entry which is preliminary data.</text>
</comment>
<evidence type="ECO:0000313" key="2">
    <source>
        <dbReference type="EMBL" id="KAK7066984.1"/>
    </source>
</evidence>
<reference evidence="2 3" key="1">
    <citation type="submission" date="2023-11" db="EMBL/GenBank/DDBJ databases">
        <title>Halocaridina rubra genome assembly.</title>
        <authorList>
            <person name="Smith C."/>
        </authorList>
    </citation>
    <scope>NUCLEOTIDE SEQUENCE [LARGE SCALE GENOMIC DNA]</scope>
    <source>
        <strain evidence="2">EP-1</strain>
        <tissue evidence="2">Whole</tissue>
    </source>
</reference>
<keyword evidence="3" id="KW-1185">Reference proteome</keyword>
<dbReference type="EMBL" id="JAXCGZ010018964">
    <property type="protein sequence ID" value="KAK7066984.1"/>
    <property type="molecule type" value="Genomic_DNA"/>
</dbReference>
<feature type="compositionally biased region" description="Basic and acidic residues" evidence="1">
    <location>
        <begin position="57"/>
        <end position="67"/>
    </location>
</feature>
<name>A0AAN8ZXF7_HALRR</name>
<evidence type="ECO:0000313" key="3">
    <source>
        <dbReference type="Proteomes" id="UP001381693"/>
    </source>
</evidence>